<feature type="chain" id="PRO_5013136198" description="LTXXQ motif family protein" evidence="2">
    <location>
        <begin position="23"/>
        <end position="185"/>
    </location>
</feature>
<evidence type="ECO:0000256" key="1">
    <source>
        <dbReference type="SAM" id="MobiDB-lite"/>
    </source>
</evidence>
<proteinExistence type="predicted"/>
<dbReference type="STRING" id="81479.RA876_00070"/>
<accession>A0A1Q8YIW8</accession>
<dbReference type="Proteomes" id="UP000185911">
    <property type="component" value="Unassembled WGS sequence"/>
</dbReference>
<evidence type="ECO:0000256" key="2">
    <source>
        <dbReference type="SAM" id="SignalP"/>
    </source>
</evidence>
<dbReference type="EMBL" id="MSYM01000007">
    <property type="protein sequence ID" value="OLP07966.1"/>
    <property type="molecule type" value="Genomic_DNA"/>
</dbReference>
<evidence type="ECO:0000313" key="4">
    <source>
        <dbReference type="Proteomes" id="UP000185911"/>
    </source>
</evidence>
<feature type="region of interest" description="Disordered" evidence="1">
    <location>
        <begin position="163"/>
        <end position="185"/>
    </location>
</feature>
<dbReference type="RefSeq" id="WP_075585549.1">
    <property type="nucleotide sequence ID" value="NZ_MSYM01000007.1"/>
</dbReference>
<keyword evidence="4" id="KW-1185">Reference proteome</keyword>
<feature type="signal peptide" evidence="2">
    <location>
        <begin position="1"/>
        <end position="22"/>
    </location>
</feature>
<dbReference type="Pfam" id="PF07813">
    <property type="entry name" value="LTXXQ"/>
    <property type="match status" value="1"/>
</dbReference>
<evidence type="ECO:0008006" key="5">
    <source>
        <dbReference type="Google" id="ProtNLM"/>
    </source>
</evidence>
<organism evidence="3 4">
    <name type="scientific">Rhodoferax antarcticus ANT.BR</name>
    <dbReference type="NCBI Taxonomy" id="1111071"/>
    <lineage>
        <taxon>Bacteria</taxon>
        <taxon>Pseudomonadati</taxon>
        <taxon>Pseudomonadota</taxon>
        <taxon>Betaproteobacteria</taxon>
        <taxon>Burkholderiales</taxon>
        <taxon>Comamonadaceae</taxon>
        <taxon>Rhodoferax</taxon>
    </lineage>
</organism>
<dbReference type="GO" id="GO:0042597">
    <property type="term" value="C:periplasmic space"/>
    <property type="evidence" value="ECO:0007669"/>
    <property type="project" value="InterPro"/>
</dbReference>
<protein>
    <recommendedName>
        <fullName evidence="5">LTXXQ motif family protein</fullName>
    </recommendedName>
</protein>
<evidence type="ECO:0000313" key="3">
    <source>
        <dbReference type="EMBL" id="OLP07966.1"/>
    </source>
</evidence>
<name>A0A1Q8YIW8_9BURK</name>
<comment type="caution">
    <text evidence="3">The sequence shown here is derived from an EMBL/GenBank/DDBJ whole genome shotgun (WGS) entry which is preliminary data.</text>
</comment>
<dbReference type="AlphaFoldDB" id="A0A1Q8YIW8"/>
<reference evidence="3 4" key="1">
    <citation type="submission" date="2017-01" db="EMBL/GenBank/DDBJ databases">
        <title>Genome sequence of Rhodoferax antarcticus ANT.BR, a psychrophilic purple nonsulfur bacterium from an Antarctic microbial mat.</title>
        <authorList>
            <person name="Baker J."/>
            <person name="Riester C."/>
            <person name="Skinner B."/>
            <person name="Newell A."/>
            <person name="Swingley W."/>
            <person name="Madigan M."/>
            <person name="Jung D."/>
            <person name="Asao M."/>
            <person name="Chen M."/>
            <person name="Loughlin P."/>
            <person name="Pan H."/>
            <person name="Lin S."/>
            <person name="Li N."/>
            <person name="Shaw J."/>
            <person name="Prado M."/>
            <person name="Sherman C."/>
            <person name="Li X."/>
            <person name="Tang J."/>
            <person name="Blankenship R."/>
            <person name="Zhao T."/>
            <person name="Touchman J."/>
            <person name="Sattley M."/>
        </authorList>
    </citation>
    <scope>NUCLEOTIDE SEQUENCE [LARGE SCALE GENOMIC DNA]</scope>
    <source>
        <strain evidence="3 4">ANT.BR</strain>
    </source>
</reference>
<keyword evidence="2" id="KW-0732">Signal</keyword>
<sequence length="185" mass="20515">MKSTLKLSLITGLLVATSVAYSGQRGGQWNDCDPMMGPGNSTLTYGMRNDRMSKMDPTRMQAMMDQRHAAIKTLLKITPEQEAAWTLFIDSARPGAAMMAQWPDPSEMAKLTTPERIDQIKSLRSQRMTDMNAAMDKHFDATKALYTALTPEQQKVFDIQAMQGPGRSGKRGPGNAPMQPMAPRY</sequence>
<gene>
    <name evidence="3" type="ORF">BLL52_1064</name>
</gene>
<dbReference type="InterPro" id="IPR012899">
    <property type="entry name" value="LTXXQ"/>
</dbReference>